<comment type="cofactor">
    <cofactor evidence="2">
        <name>Mg(2+)</name>
        <dbReference type="ChEBI" id="CHEBI:18420"/>
    </cofactor>
</comment>
<keyword evidence="8 19" id="KW-0812">Transmembrane</keyword>
<keyword evidence="12" id="KW-0418">Kinase</keyword>
<evidence type="ECO:0000256" key="6">
    <source>
        <dbReference type="ARBA" id="ARBA00022527"/>
    </source>
</evidence>
<comment type="similarity">
    <text evidence="4">Belongs to the protein kinase superfamily. TKL Ser/Thr protein kinase family. TGFB receptor subfamily.</text>
</comment>
<dbReference type="Gene3D" id="2.10.60.10">
    <property type="entry name" value="CD59"/>
    <property type="match status" value="1"/>
</dbReference>
<evidence type="ECO:0000256" key="20">
    <source>
        <dbReference type="SAM" id="SignalP"/>
    </source>
</evidence>
<feature type="domain" description="GS" evidence="22">
    <location>
        <begin position="174"/>
        <end position="211"/>
    </location>
</feature>
<evidence type="ECO:0000256" key="15">
    <source>
        <dbReference type="ARBA" id="ARBA00022989"/>
    </source>
</evidence>
<dbReference type="InterPro" id="IPR000333">
    <property type="entry name" value="TGFB_receptor"/>
</dbReference>
<evidence type="ECO:0000259" key="22">
    <source>
        <dbReference type="PROSITE" id="PS51256"/>
    </source>
</evidence>
<keyword evidence="17" id="KW-0675">Receptor</keyword>
<dbReference type="PROSITE" id="PS50011">
    <property type="entry name" value="PROTEIN_KINASE_DOM"/>
    <property type="match status" value="1"/>
</dbReference>
<evidence type="ECO:0000256" key="5">
    <source>
        <dbReference type="ARBA" id="ARBA00012401"/>
    </source>
</evidence>
<dbReference type="Gene3D" id="1.10.510.10">
    <property type="entry name" value="Transferase(Phosphotransferase) domain 1"/>
    <property type="match status" value="1"/>
</dbReference>
<comment type="cofactor">
    <cofactor evidence="1">
        <name>Mn(2+)</name>
        <dbReference type="ChEBI" id="CHEBI:29035"/>
    </cofactor>
</comment>
<keyword evidence="14" id="KW-0460">Magnesium</keyword>
<dbReference type="InterPro" id="IPR011009">
    <property type="entry name" value="Kinase-like_dom_sf"/>
</dbReference>
<feature type="signal peptide" evidence="20">
    <location>
        <begin position="1"/>
        <end position="18"/>
    </location>
</feature>
<dbReference type="PROSITE" id="PS51256">
    <property type="entry name" value="GS"/>
    <property type="match status" value="1"/>
</dbReference>
<keyword evidence="13 18" id="KW-0067">ATP-binding</keyword>
<keyword evidence="11 18" id="KW-0547">Nucleotide-binding</keyword>
<dbReference type="InterPro" id="IPR001245">
    <property type="entry name" value="Ser-Thr/Tyr_kinase_cat_dom"/>
</dbReference>
<dbReference type="Pfam" id="PF07714">
    <property type="entry name" value="PK_Tyr_Ser-Thr"/>
    <property type="match status" value="1"/>
</dbReference>
<dbReference type="PANTHER" id="PTHR23255:SF71">
    <property type="entry name" value="RECEPTOR PROTEIN SERINE_THREONINE KINASE"/>
    <property type="match status" value="1"/>
</dbReference>
<dbReference type="GO" id="GO:0005886">
    <property type="term" value="C:plasma membrane"/>
    <property type="evidence" value="ECO:0007669"/>
    <property type="project" value="TreeGrafter"/>
</dbReference>
<dbReference type="InterPro" id="IPR000719">
    <property type="entry name" value="Prot_kinase_dom"/>
</dbReference>
<dbReference type="AlphaFoldDB" id="A0A7I8W1W6"/>
<keyword evidence="24" id="KW-1185">Reference proteome</keyword>
<sequence length="510" mass="57576">MNGVIFALLPLFFSQVITSNPGGLRQCYCHDCPNETCILQSGGLCFAYTIQEDDNPDPEMGAWEFGCLDGHKKVSSTSRHNLSDASFLQCTINSNAQFLIAQGIGCCNNYDLCNRDLRVNYSSKSTVLPAESNKEFLLIVITPVACVGTFLTIIVCFCLRRQRLHNPKKEKLLNQPNESLDSSKGIHHLIDASTGSGSGLPVLVQRTIAKELCLLENVGKGRFGEVWKASWRGENIAVKIFFSTEEASWKRETDIYQTVLIRHENILGFIASDIKGTGSWTQLMLITDYHPLGSLYDYLKENVLDKNEALNILYSSANGLNHLHSDIIGTRGKPAMAHRDVKSRNILVKHSGVCCIADLGLAVKYDSETRKLDIPINRTRQGTRRYMAPEILNETLDQTALDAFKQADVYAFALVMWEVYKRVSWNNEATEACLPYYEFVRPDPSIEDMYDVVYIKKQRPKLNCDHSIPQDTINPINRLIQECWQETPAARLSMLRVKKNIHKLLQTEQV</sequence>
<protein>
    <recommendedName>
        <fullName evidence="5">receptor protein serine/threonine kinase</fullName>
        <ecNumber evidence="5">2.7.11.30</ecNumber>
    </recommendedName>
</protein>
<evidence type="ECO:0000256" key="11">
    <source>
        <dbReference type="ARBA" id="ARBA00022741"/>
    </source>
</evidence>
<evidence type="ECO:0000256" key="17">
    <source>
        <dbReference type="ARBA" id="ARBA00023170"/>
    </source>
</evidence>
<keyword evidence="16 19" id="KW-0472">Membrane</keyword>
<dbReference type="EMBL" id="CAJFCJ010000017">
    <property type="protein sequence ID" value="CAD5122535.1"/>
    <property type="molecule type" value="Genomic_DNA"/>
</dbReference>
<comment type="caution">
    <text evidence="23">The sequence shown here is derived from an EMBL/GenBank/DDBJ whole genome shotgun (WGS) entry which is preliminary data.</text>
</comment>
<accession>A0A7I8W1W6</accession>
<dbReference type="EC" id="2.7.11.30" evidence="5"/>
<evidence type="ECO:0000256" key="10">
    <source>
        <dbReference type="ARBA" id="ARBA00022729"/>
    </source>
</evidence>
<organism evidence="23 24">
    <name type="scientific">Dimorphilus gyrociliatus</name>
    <dbReference type="NCBI Taxonomy" id="2664684"/>
    <lineage>
        <taxon>Eukaryota</taxon>
        <taxon>Metazoa</taxon>
        <taxon>Spiralia</taxon>
        <taxon>Lophotrochozoa</taxon>
        <taxon>Annelida</taxon>
        <taxon>Polychaeta</taxon>
        <taxon>Polychaeta incertae sedis</taxon>
        <taxon>Dinophilidae</taxon>
        <taxon>Dimorphilus</taxon>
    </lineage>
</organism>
<feature type="chain" id="PRO_5029744369" description="receptor protein serine/threonine kinase" evidence="20">
    <location>
        <begin position="19"/>
        <end position="510"/>
    </location>
</feature>
<evidence type="ECO:0000256" key="9">
    <source>
        <dbReference type="ARBA" id="ARBA00022723"/>
    </source>
</evidence>
<feature type="domain" description="Protein kinase" evidence="21">
    <location>
        <begin position="212"/>
        <end position="505"/>
    </location>
</feature>
<dbReference type="InterPro" id="IPR017441">
    <property type="entry name" value="Protein_kinase_ATP_BS"/>
</dbReference>
<evidence type="ECO:0000256" key="19">
    <source>
        <dbReference type="SAM" id="Phobius"/>
    </source>
</evidence>
<keyword evidence="6" id="KW-0723">Serine/threonine-protein kinase</keyword>
<dbReference type="InterPro" id="IPR003605">
    <property type="entry name" value="GS_dom"/>
</dbReference>
<evidence type="ECO:0000256" key="12">
    <source>
        <dbReference type="ARBA" id="ARBA00022777"/>
    </source>
</evidence>
<name>A0A7I8W1W6_9ANNE</name>
<gene>
    <name evidence="23" type="ORF">DGYR_LOCUS10336</name>
</gene>
<evidence type="ECO:0000259" key="21">
    <source>
        <dbReference type="PROSITE" id="PS50011"/>
    </source>
</evidence>
<keyword evidence="15 19" id="KW-1133">Transmembrane helix</keyword>
<keyword evidence="9" id="KW-0479">Metal-binding</keyword>
<evidence type="ECO:0000256" key="4">
    <source>
        <dbReference type="ARBA" id="ARBA00009605"/>
    </source>
</evidence>
<feature type="binding site" evidence="18">
    <location>
        <position position="239"/>
    </location>
    <ligand>
        <name>ATP</name>
        <dbReference type="ChEBI" id="CHEBI:30616"/>
    </ligand>
</feature>
<proteinExistence type="inferred from homology"/>
<dbReference type="SUPFAM" id="SSF56112">
    <property type="entry name" value="Protein kinase-like (PK-like)"/>
    <property type="match status" value="1"/>
</dbReference>
<dbReference type="SMART" id="SM00220">
    <property type="entry name" value="S_TKc"/>
    <property type="match status" value="1"/>
</dbReference>
<dbReference type="InterPro" id="IPR045860">
    <property type="entry name" value="Snake_toxin-like_sf"/>
</dbReference>
<dbReference type="SMART" id="SM00467">
    <property type="entry name" value="GS"/>
    <property type="match status" value="1"/>
</dbReference>
<evidence type="ECO:0000256" key="3">
    <source>
        <dbReference type="ARBA" id="ARBA00004479"/>
    </source>
</evidence>
<comment type="subcellular location">
    <subcellularLocation>
        <location evidence="3">Membrane</location>
        <topology evidence="3">Single-pass type I membrane protein</topology>
    </subcellularLocation>
</comment>
<dbReference type="FunFam" id="1.10.510.10:FF:000304">
    <property type="entry name" value="Receptor protein serine/threonine kinase"/>
    <property type="match status" value="1"/>
</dbReference>
<dbReference type="PROSITE" id="PS00107">
    <property type="entry name" value="PROTEIN_KINASE_ATP"/>
    <property type="match status" value="1"/>
</dbReference>
<dbReference type="Gene3D" id="3.30.200.20">
    <property type="entry name" value="Phosphorylase Kinase, domain 1"/>
    <property type="match status" value="1"/>
</dbReference>
<dbReference type="Pfam" id="PF08515">
    <property type="entry name" value="TGF_beta_GS"/>
    <property type="match status" value="1"/>
</dbReference>
<dbReference type="InterPro" id="IPR008271">
    <property type="entry name" value="Ser/Thr_kinase_AS"/>
</dbReference>
<dbReference type="Proteomes" id="UP000549394">
    <property type="component" value="Unassembled WGS sequence"/>
</dbReference>
<evidence type="ECO:0000256" key="18">
    <source>
        <dbReference type="PROSITE-ProRule" id="PRU10141"/>
    </source>
</evidence>
<evidence type="ECO:0000256" key="14">
    <source>
        <dbReference type="ARBA" id="ARBA00022842"/>
    </source>
</evidence>
<dbReference type="GO" id="GO:0071363">
    <property type="term" value="P:cellular response to growth factor stimulus"/>
    <property type="evidence" value="ECO:0007669"/>
    <property type="project" value="TreeGrafter"/>
</dbReference>
<evidence type="ECO:0000256" key="8">
    <source>
        <dbReference type="ARBA" id="ARBA00022692"/>
    </source>
</evidence>
<evidence type="ECO:0000313" key="23">
    <source>
        <dbReference type="EMBL" id="CAD5122535.1"/>
    </source>
</evidence>
<evidence type="ECO:0000256" key="16">
    <source>
        <dbReference type="ARBA" id="ARBA00023136"/>
    </source>
</evidence>
<evidence type="ECO:0000256" key="7">
    <source>
        <dbReference type="ARBA" id="ARBA00022679"/>
    </source>
</evidence>
<dbReference type="GO" id="GO:0004675">
    <property type="term" value="F:transmembrane receptor protein serine/threonine kinase activity"/>
    <property type="evidence" value="ECO:0007669"/>
    <property type="project" value="UniProtKB-EC"/>
</dbReference>
<evidence type="ECO:0000256" key="1">
    <source>
        <dbReference type="ARBA" id="ARBA00001936"/>
    </source>
</evidence>
<dbReference type="PANTHER" id="PTHR23255">
    <property type="entry name" value="TRANSFORMING GROWTH FACTOR-BETA RECEPTOR TYPE I AND II"/>
    <property type="match status" value="1"/>
</dbReference>
<dbReference type="PROSITE" id="PS00108">
    <property type="entry name" value="PROTEIN_KINASE_ST"/>
    <property type="match status" value="1"/>
</dbReference>
<dbReference type="GO" id="GO:0043235">
    <property type="term" value="C:receptor complex"/>
    <property type="evidence" value="ECO:0007669"/>
    <property type="project" value="TreeGrafter"/>
</dbReference>
<feature type="transmembrane region" description="Helical" evidence="19">
    <location>
        <begin position="136"/>
        <end position="159"/>
    </location>
</feature>
<evidence type="ECO:0000256" key="2">
    <source>
        <dbReference type="ARBA" id="ARBA00001946"/>
    </source>
</evidence>
<dbReference type="GO" id="GO:0005524">
    <property type="term" value="F:ATP binding"/>
    <property type="evidence" value="ECO:0007669"/>
    <property type="project" value="UniProtKB-UniRule"/>
</dbReference>
<reference evidence="23 24" key="1">
    <citation type="submission" date="2020-08" db="EMBL/GenBank/DDBJ databases">
        <authorList>
            <person name="Hejnol A."/>
        </authorList>
    </citation>
    <scope>NUCLEOTIDE SEQUENCE [LARGE SCALE GENOMIC DNA]</scope>
</reference>
<dbReference type="OrthoDB" id="69842at2759"/>
<keyword evidence="10 20" id="KW-0732">Signal</keyword>
<keyword evidence="7" id="KW-0808">Transferase</keyword>
<evidence type="ECO:0000313" key="24">
    <source>
        <dbReference type="Proteomes" id="UP000549394"/>
    </source>
</evidence>
<evidence type="ECO:0000256" key="13">
    <source>
        <dbReference type="ARBA" id="ARBA00022840"/>
    </source>
</evidence>